<evidence type="ECO:0000313" key="3">
    <source>
        <dbReference type="EMBL" id="XBH00913.1"/>
    </source>
</evidence>
<dbReference type="InterPro" id="IPR052016">
    <property type="entry name" value="Bact_Sigma-Reg"/>
</dbReference>
<dbReference type="AlphaFoldDB" id="A0AAU7C6Z8"/>
<accession>A0AAU7C6Z8</accession>
<dbReference type="SUPFAM" id="SSF81606">
    <property type="entry name" value="PP2C-like"/>
    <property type="match status" value="1"/>
</dbReference>
<keyword evidence="1 3" id="KW-0378">Hydrolase</keyword>
<dbReference type="PANTHER" id="PTHR43156">
    <property type="entry name" value="STAGE II SPORULATION PROTEIN E-RELATED"/>
    <property type="match status" value="1"/>
</dbReference>
<evidence type="ECO:0000259" key="2">
    <source>
        <dbReference type="SMART" id="SM00331"/>
    </source>
</evidence>
<organism evidence="3">
    <name type="scientific">Singulisphaera sp. Ch08</name>
    <dbReference type="NCBI Taxonomy" id="3120278"/>
    <lineage>
        <taxon>Bacteria</taxon>
        <taxon>Pseudomonadati</taxon>
        <taxon>Planctomycetota</taxon>
        <taxon>Planctomycetia</taxon>
        <taxon>Isosphaerales</taxon>
        <taxon>Isosphaeraceae</taxon>
        <taxon>Singulisphaera</taxon>
    </lineage>
</organism>
<protein>
    <submittedName>
        <fullName evidence="3">PP2C family protein-serine/threonine phosphatase</fullName>
        <ecNumber evidence="3">3.1.3.16</ecNumber>
    </submittedName>
</protein>
<name>A0AAU7C6Z8_9BACT</name>
<dbReference type="SMART" id="SM00331">
    <property type="entry name" value="PP2C_SIG"/>
    <property type="match status" value="1"/>
</dbReference>
<dbReference type="EMBL" id="CP155447">
    <property type="protein sequence ID" value="XBH00913.1"/>
    <property type="molecule type" value="Genomic_DNA"/>
</dbReference>
<dbReference type="InterPro" id="IPR001932">
    <property type="entry name" value="PPM-type_phosphatase-like_dom"/>
</dbReference>
<evidence type="ECO:0000256" key="1">
    <source>
        <dbReference type="ARBA" id="ARBA00022801"/>
    </source>
</evidence>
<sequence>MPAITGFDIAGWNQQAEATGGDFFEFQEVSKGCLAVTVADVCGRGAGAAAVADECRIALHEAFEVTEEPARVAERVNRRLFAGRPPERFVTAFFGLLDHNEHRLSYISAGHGPTWFYSRELNSLRELEVHGYPLALMLEESFDEGDLVVFAPGDFVAIVTDGFFEWADSHGECFGTQRLCAQILHDRDRSAAEIIGGLRNAILRFASGVPQRDDLTAVVIKRVS</sequence>
<proteinExistence type="predicted"/>
<dbReference type="Pfam" id="PF07228">
    <property type="entry name" value="SpoIIE"/>
    <property type="match status" value="1"/>
</dbReference>
<feature type="domain" description="PPM-type phosphatase" evidence="2">
    <location>
        <begin position="4"/>
        <end position="222"/>
    </location>
</feature>
<gene>
    <name evidence="3" type="ORF">V5E97_21410</name>
</gene>
<reference evidence="3" key="1">
    <citation type="submission" date="2024-05" db="EMBL/GenBank/DDBJ databases">
        <title>Planctomycetes of the genus Singulisphaera possess chitinolytic capabilities.</title>
        <authorList>
            <person name="Ivanova A."/>
        </authorList>
    </citation>
    <scope>NUCLEOTIDE SEQUENCE</scope>
    <source>
        <strain evidence="3">Ch08T</strain>
    </source>
</reference>
<dbReference type="GO" id="GO:0004722">
    <property type="term" value="F:protein serine/threonine phosphatase activity"/>
    <property type="evidence" value="ECO:0007669"/>
    <property type="project" value="UniProtKB-EC"/>
</dbReference>
<dbReference type="EC" id="3.1.3.16" evidence="3"/>
<dbReference type="RefSeq" id="WP_406693595.1">
    <property type="nucleotide sequence ID" value="NZ_CP155447.1"/>
</dbReference>
<dbReference type="InterPro" id="IPR036457">
    <property type="entry name" value="PPM-type-like_dom_sf"/>
</dbReference>
<dbReference type="Gene3D" id="3.60.40.10">
    <property type="entry name" value="PPM-type phosphatase domain"/>
    <property type="match status" value="1"/>
</dbReference>
<dbReference type="PANTHER" id="PTHR43156:SF2">
    <property type="entry name" value="STAGE II SPORULATION PROTEIN E"/>
    <property type="match status" value="1"/>
</dbReference>